<evidence type="ECO:0000313" key="4">
    <source>
        <dbReference type="EMBL" id="SEA21277.1"/>
    </source>
</evidence>
<comment type="similarity">
    <text evidence="1 3">Belongs to the enoyl-CoA hydratase/isomerase family.</text>
</comment>
<dbReference type="PROSITE" id="PS00166">
    <property type="entry name" value="ENOYL_COA_HYDRATASE"/>
    <property type="match status" value="1"/>
</dbReference>
<dbReference type="SUPFAM" id="SSF52096">
    <property type="entry name" value="ClpP/crotonase"/>
    <property type="match status" value="1"/>
</dbReference>
<protein>
    <submittedName>
        <fullName evidence="4">Enoyl-CoA hydratase/carnithine racemase</fullName>
    </submittedName>
</protein>
<dbReference type="InterPro" id="IPR001753">
    <property type="entry name" value="Enoyl-CoA_hydra/iso"/>
</dbReference>
<keyword evidence="5" id="KW-1185">Reference proteome</keyword>
<name>A0A1H3ZC94_9BURK</name>
<dbReference type="InterPro" id="IPR029045">
    <property type="entry name" value="ClpP/crotonase-like_dom_sf"/>
</dbReference>
<organism evidence="4 5">
    <name type="scientific">Acidovorax soli</name>
    <dbReference type="NCBI Taxonomy" id="592050"/>
    <lineage>
        <taxon>Bacteria</taxon>
        <taxon>Pseudomonadati</taxon>
        <taxon>Pseudomonadota</taxon>
        <taxon>Betaproteobacteria</taxon>
        <taxon>Burkholderiales</taxon>
        <taxon>Comamonadaceae</taxon>
        <taxon>Acidovorax</taxon>
    </lineage>
</organism>
<dbReference type="Pfam" id="PF00378">
    <property type="entry name" value="ECH_1"/>
    <property type="match status" value="1"/>
</dbReference>
<gene>
    <name evidence="4" type="ORF">SAMN05421875_10784</name>
</gene>
<dbReference type="Gene3D" id="3.90.226.10">
    <property type="entry name" value="2-enoyl-CoA Hydratase, Chain A, domain 1"/>
    <property type="match status" value="1"/>
</dbReference>
<sequence>MSGEVVMDVGERGVVHVTLRHTGRLNAMSRAMWRQLRSVFEGIQRNPQARCVLIAGADGAFCAGGDISEYPAFRFDAAALRDFHENDVWGGLQAMLQCDVPIVAHIAGACMGAGVEIASCCDIRIAGSSARFGAPIARLGFPMAPREAQLVAGAVGDVTARQMLLEAATFSAAEMLARGFLSRVTEPGLLAADALGTACRVAALAPGAARLNKQTFRALKVPVATNGKSPDAIEIIVNDTPDPYAYADSAEHREGIAAFLAKRPPVF</sequence>
<dbReference type="CDD" id="cd06558">
    <property type="entry name" value="crotonase-like"/>
    <property type="match status" value="1"/>
</dbReference>
<evidence type="ECO:0000256" key="3">
    <source>
        <dbReference type="RuleBase" id="RU003707"/>
    </source>
</evidence>
<dbReference type="GO" id="GO:0016829">
    <property type="term" value="F:lyase activity"/>
    <property type="evidence" value="ECO:0007669"/>
    <property type="project" value="UniProtKB-KW"/>
</dbReference>
<evidence type="ECO:0000256" key="1">
    <source>
        <dbReference type="ARBA" id="ARBA00005254"/>
    </source>
</evidence>
<dbReference type="InterPro" id="IPR014748">
    <property type="entry name" value="Enoyl-CoA_hydra_C"/>
</dbReference>
<dbReference type="InterPro" id="IPR018376">
    <property type="entry name" value="Enoyl-CoA_hyd/isom_CS"/>
</dbReference>
<proteinExistence type="inferred from homology"/>
<dbReference type="PANTHER" id="PTHR11941:SF54">
    <property type="entry name" value="ENOYL-COA HYDRATASE, MITOCHONDRIAL"/>
    <property type="match status" value="1"/>
</dbReference>
<dbReference type="AlphaFoldDB" id="A0A1H3ZC94"/>
<dbReference type="Proteomes" id="UP000199002">
    <property type="component" value="Unassembled WGS sequence"/>
</dbReference>
<evidence type="ECO:0000313" key="5">
    <source>
        <dbReference type="Proteomes" id="UP000199002"/>
    </source>
</evidence>
<dbReference type="PANTHER" id="PTHR11941">
    <property type="entry name" value="ENOYL-COA HYDRATASE-RELATED"/>
    <property type="match status" value="1"/>
</dbReference>
<dbReference type="Gene3D" id="1.10.12.10">
    <property type="entry name" value="Lyase 2-enoyl-coa Hydratase, Chain A, domain 2"/>
    <property type="match status" value="1"/>
</dbReference>
<dbReference type="GeneID" id="34232996"/>
<dbReference type="GO" id="GO:0006635">
    <property type="term" value="P:fatty acid beta-oxidation"/>
    <property type="evidence" value="ECO:0007669"/>
    <property type="project" value="TreeGrafter"/>
</dbReference>
<accession>A0A1H3ZC94</accession>
<keyword evidence="2" id="KW-0456">Lyase</keyword>
<dbReference type="EMBL" id="FNQJ01000007">
    <property type="protein sequence ID" value="SEA21277.1"/>
    <property type="molecule type" value="Genomic_DNA"/>
</dbReference>
<dbReference type="RefSeq" id="WP_092697754.1">
    <property type="nucleotide sequence ID" value="NZ_CAXIQW010000040.1"/>
</dbReference>
<dbReference type="STRING" id="592050.SAMN05421875_10784"/>
<reference evidence="5" key="1">
    <citation type="submission" date="2016-10" db="EMBL/GenBank/DDBJ databases">
        <authorList>
            <person name="Varghese N."/>
            <person name="Submissions S."/>
        </authorList>
    </citation>
    <scope>NUCLEOTIDE SEQUENCE [LARGE SCALE GENOMIC DNA]</scope>
    <source>
        <strain evidence="5">DSM 25157</strain>
    </source>
</reference>
<evidence type="ECO:0000256" key="2">
    <source>
        <dbReference type="ARBA" id="ARBA00023239"/>
    </source>
</evidence>